<dbReference type="GeneID" id="17299525"/>
<reference evidence="2 4" key="1">
    <citation type="journal article" date="2012" name="Nature">
        <title>Algal genomes reveal evolutionary mosaicism and the fate of nucleomorphs.</title>
        <authorList>
            <consortium name="DOE Joint Genome Institute"/>
            <person name="Curtis B.A."/>
            <person name="Tanifuji G."/>
            <person name="Burki F."/>
            <person name="Gruber A."/>
            <person name="Irimia M."/>
            <person name="Maruyama S."/>
            <person name="Arias M.C."/>
            <person name="Ball S.G."/>
            <person name="Gile G.H."/>
            <person name="Hirakawa Y."/>
            <person name="Hopkins J.F."/>
            <person name="Kuo A."/>
            <person name="Rensing S.A."/>
            <person name="Schmutz J."/>
            <person name="Symeonidi A."/>
            <person name="Elias M."/>
            <person name="Eveleigh R.J."/>
            <person name="Herman E.K."/>
            <person name="Klute M.J."/>
            <person name="Nakayama T."/>
            <person name="Obornik M."/>
            <person name="Reyes-Prieto A."/>
            <person name="Armbrust E.V."/>
            <person name="Aves S.J."/>
            <person name="Beiko R.G."/>
            <person name="Coutinho P."/>
            <person name="Dacks J.B."/>
            <person name="Durnford D.G."/>
            <person name="Fast N.M."/>
            <person name="Green B.R."/>
            <person name="Grisdale C.J."/>
            <person name="Hempel F."/>
            <person name="Henrissat B."/>
            <person name="Hoppner M.P."/>
            <person name="Ishida K."/>
            <person name="Kim E."/>
            <person name="Koreny L."/>
            <person name="Kroth P.G."/>
            <person name="Liu Y."/>
            <person name="Malik S.B."/>
            <person name="Maier U.G."/>
            <person name="McRose D."/>
            <person name="Mock T."/>
            <person name="Neilson J.A."/>
            <person name="Onodera N.T."/>
            <person name="Poole A.M."/>
            <person name="Pritham E.J."/>
            <person name="Richards T.A."/>
            <person name="Rocap G."/>
            <person name="Roy S.W."/>
            <person name="Sarai C."/>
            <person name="Schaack S."/>
            <person name="Shirato S."/>
            <person name="Slamovits C.H."/>
            <person name="Spencer D.F."/>
            <person name="Suzuki S."/>
            <person name="Worden A.Z."/>
            <person name="Zauner S."/>
            <person name="Barry K."/>
            <person name="Bell C."/>
            <person name="Bharti A.K."/>
            <person name="Crow J.A."/>
            <person name="Grimwood J."/>
            <person name="Kramer R."/>
            <person name="Lindquist E."/>
            <person name="Lucas S."/>
            <person name="Salamov A."/>
            <person name="McFadden G.I."/>
            <person name="Lane C.E."/>
            <person name="Keeling P.J."/>
            <person name="Gray M.W."/>
            <person name="Grigoriev I.V."/>
            <person name="Archibald J.M."/>
        </authorList>
    </citation>
    <scope>NUCLEOTIDE SEQUENCE</scope>
    <source>
        <strain evidence="2 4">CCMP2712</strain>
    </source>
</reference>
<sequence>MEVNSARSIPVPAREGRYEYVDRNPLSPISHDSANTSTREISPVYSAPSHSDSSSRGVPGSARWLKERSNALEAERLDLVQHTLELQSHLEVLKEKAATAKNIAQSSRFALAPDGSAASSNWANETETIIDEKKELVKLLGIEIDC</sequence>
<protein>
    <submittedName>
        <fullName evidence="2 3">Uncharacterized protein</fullName>
    </submittedName>
</protein>
<dbReference type="PaxDb" id="55529-EKX42847"/>
<dbReference type="KEGG" id="gtt:GUITHDRAFT_111214"/>
<accession>L1J3H5</accession>
<feature type="region of interest" description="Disordered" evidence="1">
    <location>
        <begin position="1"/>
        <end position="61"/>
    </location>
</feature>
<proteinExistence type="predicted"/>
<organism evidence="2">
    <name type="scientific">Guillardia theta (strain CCMP2712)</name>
    <name type="common">Cryptophyte</name>
    <dbReference type="NCBI Taxonomy" id="905079"/>
    <lineage>
        <taxon>Eukaryota</taxon>
        <taxon>Cryptophyceae</taxon>
        <taxon>Pyrenomonadales</taxon>
        <taxon>Geminigeraceae</taxon>
        <taxon>Guillardia</taxon>
    </lineage>
</organism>
<dbReference type="HOGENOM" id="CLU_1780989_0_0_1"/>
<gene>
    <name evidence="2" type="ORF">GUITHDRAFT_111214</name>
</gene>
<dbReference type="Proteomes" id="UP000011087">
    <property type="component" value="Unassembled WGS sequence"/>
</dbReference>
<name>L1J3H5_GUITC</name>
<evidence type="ECO:0000256" key="1">
    <source>
        <dbReference type="SAM" id="MobiDB-lite"/>
    </source>
</evidence>
<evidence type="ECO:0000313" key="4">
    <source>
        <dbReference type="Proteomes" id="UP000011087"/>
    </source>
</evidence>
<reference evidence="3" key="3">
    <citation type="submission" date="2015-06" db="UniProtKB">
        <authorList>
            <consortium name="EnsemblProtists"/>
        </authorList>
    </citation>
    <scope>IDENTIFICATION</scope>
</reference>
<dbReference type="RefSeq" id="XP_005829827.1">
    <property type="nucleotide sequence ID" value="XM_005829770.1"/>
</dbReference>
<dbReference type="EMBL" id="JH993014">
    <property type="protein sequence ID" value="EKX42847.1"/>
    <property type="molecule type" value="Genomic_DNA"/>
</dbReference>
<keyword evidence="4" id="KW-1185">Reference proteome</keyword>
<dbReference type="EnsemblProtists" id="EKX42847">
    <property type="protein sequence ID" value="EKX42847"/>
    <property type="gene ID" value="GUITHDRAFT_111214"/>
</dbReference>
<evidence type="ECO:0000313" key="2">
    <source>
        <dbReference type="EMBL" id="EKX42847.1"/>
    </source>
</evidence>
<evidence type="ECO:0000313" key="3">
    <source>
        <dbReference type="EnsemblProtists" id="EKX42847"/>
    </source>
</evidence>
<feature type="compositionally biased region" description="Polar residues" evidence="1">
    <location>
        <begin position="30"/>
        <end position="40"/>
    </location>
</feature>
<dbReference type="AlphaFoldDB" id="L1J3H5"/>
<reference evidence="4" key="2">
    <citation type="submission" date="2012-11" db="EMBL/GenBank/DDBJ databases">
        <authorList>
            <person name="Kuo A."/>
            <person name="Curtis B.A."/>
            <person name="Tanifuji G."/>
            <person name="Burki F."/>
            <person name="Gruber A."/>
            <person name="Irimia M."/>
            <person name="Maruyama S."/>
            <person name="Arias M.C."/>
            <person name="Ball S.G."/>
            <person name="Gile G.H."/>
            <person name="Hirakawa Y."/>
            <person name="Hopkins J.F."/>
            <person name="Rensing S.A."/>
            <person name="Schmutz J."/>
            <person name="Symeonidi A."/>
            <person name="Elias M."/>
            <person name="Eveleigh R.J."/>
            <person name="Herman E.K."/>
            <person name="Klute M.J."/>
            <person name="Nakayama T."/>
            <person name="Obornik M."/>
            <person name="Reyes-Prieto A."/>
            <person name="Armbrust E.V."/>
            <person name="Aves S.J."/>
            <person name="Beiko R.G."/>
            <person name="Coutinho P."/>
            <person name="Dacks J.B."/>
            <person name="Durnford D.G."/>
            <person name="Fast N.M."/>
            <person name="Green B.R."/>
            <person name="Grisdale C."/>
            <person name="Hempe F."/>
            <person name="Henrissat B."/>
            <person name="Hoppner M.P."/>
            <person name="Ishida K.-I."/>
            <person name="Kim E."/>
            <person name="Koreny L."/>
            <person name="Kroth P.G."/>
            <person name="Liu Y."/>
            <person name="Malik S.-B."/>
            <person name="Maier U.G."/>
            <person name="McRose D."/>
            <person name="Mock T."/>
            <person name="Neilson J.A."/>
            <person name="Onodera N.T."/>
            <person name="Poole A.M."/>
            <person name="Pritham E.J."/>
            <person name="Richards T.A."/>
            <person name="Rocap G."/>
            <person name="Roy S.W."/>
            <person name="Sarai C."/>
            <person name="Schaack S."/>
            <person name="Shirato S."/>
            <person name="Slamovits C.H."/>
            <person name="Spencer D.F."/>
            <person name="Suzuki S."/>
            <person name="Worden A.Z."/>
            <person name="Zauner S."/>
            <person name="Barry K."/>
            <person name="Bell C."/>
            <person name="Bharti A.K."/>
            <person name="Crow J.A."/>
            <person name="Grimwood J."/>
            <person name="Kramer R."/>
            <person name="Lindquist E."/>
            <person name="Lucas S."/>
            <person name="Salamov A."/>
            <person name="McFadden G.I."/>
            <person name="Lane C.E."/>
            <person name="Keeling P.J."/>
            <person name="Gray M.W."/>
            <person name="Grigoriev I.V."/>
            <person name="Archibald J.M."/>
        </authorList>
    </citation>
    <scope>NUCLEOTIDE SEQUENCE</scope>
    <source>
        <strain evidence="4">CCMP2712</strain>
    </source>
</reference>